<evidence type="ECO:0000256" key="2">
    <source>
        <dbReference type="ARBA" id="ARBA00023134"/>
    </source>
</evidence>
<dbReference type="Proteomes" id="UP000233080">
    <property type="component" value="Unassembled WGS sequence"/>
</dbReference>
<dbReference type="GO" id="GO:1905515">
    <property type="term" value="P:non-motile cilium assembly"/>
    <property type="evidence" value="ECO:0007669"/>
    <property type="project" value="TreeGrafter"/>
</dbReference>
<keyword evidence="6" id="KW-1185">Reference proteome</keyword>
<dbReference type="SMART" id="SM00177">
    <property type="entry name" value="ARF"/>
    <property type="match status" value="1"/>
</dbReference>
<dbReference type="SUPFAM" id="SSF52540">
    <property type="entry name" value="P-loop containing nucleoside triphosphate hydrolases"/>
    <property type="match status" value="1"/>
</dbReference>
<dbReference type="InterPro" id="IPR006689">
    <property type="entry name" value="Small_GTPase_ARF/SAR"/>
</dbReference>
<evidence type="ECO:0008006" key="7">
    <source>
        <dbReference type="Google" id="ProtNLM"/>
    </source>
</evidence>
<dbReference type="GO" id="GO:0097500">
    <property type="term" value="P:receptor localization to non-motile cilium"/>
    <property type="evidence" value="ECO:0007669"/>
    <property type="project" value="TreeGrafter"/>
</dbReference>
<evidence type="ECO:0000256" key="3">
    <source>
        <dbReference type="PIRSR" id="PIRSR606689-1"/>
    </source>
</evidence>
<dbReference type="GO" id="GO:0003924">
    <property type="term" value="F:GTPase activity"/>
    <property type="evidence" value="ECO:0007669"/>
    <property type="project" value="InterPro"/>
</dbReference>
<evidence type="ECO:0000313" key="5">
    <source>
        <dbReference type="Ensembl" id="ENSCANP00000006384.1"/>
    </source>
</evidence>
<protein>
    <recommendedName>
        <fullName evidence="7">ADP ribosylation factor like GTPase 13A</fullName>
    </recommendedName>
</protein>
<dbReference type="Pfam" id="PF00025">
    <property type="entry name" value="Arf"/>
    <property type="match status" value="1"/>
</dbReference>
<dbReference type="GO" id="GO:0060170">
    <property type="term" value="C:ciliary membrane"/>
    <property type="evidence" value="ECO:0007669"/>
    <property type="project" value="TreeGrafter"/>
</dbReference>
<dbReference type="PANTHER" id="PTHR46090:SF1">
    <property type="entry name" value="ADP-RIBOSYLATION FACTOR-LIKE PROTEIN 13A"/>
    <property type="match status" value="1"/>
</dbReference>
<keyword evidence="1 3" id="KW-0547">Nucleotide-binding</keyword>
<feature type="compositionally biased region" description="Polar residues" evidence="4">
    <location>
        <begin position="216"/>
        <end position="238"/>
    </location>
</feature>
<dbReference type="InterPro" id="IPR051995">
    <property type="entry name" value="Ciliary_GTPase"/>
</dbReference>
<evidence type="ECO:0000256" key="1">
    <source>
        <dbReference type="ARBA" id="ARBA00022741"/>
    </source>
</evidence>
<feature type="region of interest" description="Disordered" evidence="4">
    <location>
        <begin position="216"/>
        <end position="253"/>
    </location>
</feature>
<reference evidence="5" key="1">
    <citation type="submission" date="2025-08" db="UniProtKB">
        <authorList>
            <consortium name="Ensembl"/>
        </authorList>
    </citation>
    <scope>IDENTIFICATION</scope>
</reference>
<reference evidence="5" key="2">
    <citation type="submission" date="2025-09" db="UniProtKB">
        <authorList>
            <consortium name="Ensembl"/>
        </authorList>
    </citation>
    <scope>IDENTIFICATION</scope>
</reference>
<dbReference type="Gene3D" id="3.40.50.300">
    <property type="entry name" value="P-loop containing nucleotide triphosphate hydrolases"/>
    <property type="match status" value="1"/>
</dbReference>
<sequence length="270" mass="30455">MFRLLTSCCSWLKTTEETQRNVTIPIIGKTILVGHSKNALVRVQQIIRSNYISLLCDLLPSKTDHCMKSELTTLLLDEYELSIYDLNGDLKGQEAWPNYYAQAHGLVFVLDSSDIRRMQEVKIILTHLLSDKRVAGKPILILANKQDKKKALMPSDIIDYLLLQKLVKENKCPCRVEPCSAIRSLERRNHQPIVEGLRWLLAVINTCQLPPTSSISISKNNTGSGEGCSSHSLSTRTGMSKEKRQHLEQCSTEAKPLKSILQPSNQSYTH</sequence>
<evidence type="ECO:0000313" key="6">
    <source>
        <dbReference type="Proteomes" id="UP000233080"/>
    </source>
</evidence>
<keyword evidence="2 3" id="KW-0342">GTP-binding</keyword>
<proteinExistence type="predicted"/>
<dbReference type="AlphaFoldDB" id="A0A2K5HPW5"/>
<organism evidence="5 6">
    <name type="scientific">Colobus angolensis palliatus</name>
    <name type="common">Peters' Angolan colobus</name>
    <dbReference type="NCBI Taxonomy" id="336983"/>
    <lineage>
        <taxon>Eukaryota</taxon>
        <taxon>Metazoa</taxon>
        <taxon>Chordata</taxon>
        <taxon>Craniata</taxon>
        <taxon>Vertebrata</taxon>
        <taxon>Euteleostomi</taxon>
        <taxon>Mammalia</taxon>
        <taxon>Eutheria</taxon>
        <taxon>Euarchontoglires</taxon>
        <taxon>Primates</taxon>
        <taxon>Haplorrhini</taxon>
        <taxon>Catarrhini</taxon>
        <taxon>Cercopithecidae</taxon>
        <taxon>Colobinae</taxon>
        <taxon>Colobus</taxon>
    </lineage>
</organism>
<dbReference type="OMA" id="DRRNHQP"/>
<evidence type="ECO:0000256" key="4">
    <source>
        <dbReference type="SAM" id="MobiDB-lite"/>
    </source>
</evidence>
<dbReference type="PROSITE" id="PS51417">
    <property type="entry name" value="ARF"/>
    <property type="match status" value="1"/>
</dbReference>
<accession>A0A2K5HPW5</accession>
<dbReference type="GO" id="GO:0005525">
    <property type="term" value="F:GTP binding"/>
    <property type="evidence" value="ECO:0007669"/>
    <property type="project" value="UniProtKB-KW"/>
</dbReference>
<dbReference type="GO" id="GO:0097730">
    <property type="term" value="C:non-motile cilium"/>
    <property type="evidence" value="ECO:0007669"/>
    <property type="project" value="TreeGrafter"/>
</dbReference>
<feature type="binding site" evidence="3">
    <location>
        <position position="88"/>
    </location>
    <ligand>
        <name>GTP</name>
        <dbReference type="ChEBI" id="CHEBI:37565"/>
    </ligand>
</feature>
<dbReference type="SMART" id="SM00178">
    <property type="entry name" value="SAR"/>
    <property type="match status" value="1"/>
</dbReference>
<dbReference type="Ensembl" id="ENSCANT00000024050.1">
    <property type="protein sequence ID" value="ENSCANP00000006384.1"/>
    <property type="gene ID" value="ENSCANG00000021364.1"/>
</dbReference>
<name>A0A2K5HPW5_COLAP</name>
<dbReference type="InterPro" id="IPR027417">
    <property type="entry name" value="P-loop_NTPase"/>
</dbReference>
<dbReference type="GO" id="GO:0031514">
    <property type="term" value="C:motile cilium"/>
    <property type="evidence" value="ECO:0007669"/>
    <property type="project" value="TreeGrafter"/>
</dbReference>
<feature type="binding site" evidence="3">
    <location>
        <begin position="144"/>
        <end position="147"/>
    </location>
    <ligand>
        <name>GTP</name>
        <dbReference type="ChEBI" id="CHEBI:37565"/>
    </ligand>
</feature>
<dbReference type="STRING" id="336983.ENSCANP00000006384"/>
<dbReference type="PANTHER" id="PTHR46090">
    <property type="entry name" value="ADP-RIBOSYLATION FACTOR-LIKE PROTEIN 13B"/>
    <property type="match status" value="1"/>
</dbReference>
<dbReference type="CDD" id="cd04161">
    <property type="entry name" value="Arl2l1_Arl13_like"/>
    <property type="match status" value="1"/>
</dbReference>